<name>A0ACB0ICJ0_TRIPR</name>
<evidence type="ECO:0000313" key="1">
    <source>
        <dbReference type="EMBL" id="CAJ2629608.1"/>
    </source>
</evidence>
<sequence length="467" mass="52780">MAMEPLLRIGVLFLFLHLSVLVNSSPSHHLQIINAERRIDLTSHIIKVYLTLKVENLGTSPTSEVRLAFSPAEAEHLAVVKAAVTTGKRKKKTYVPLDVKPVGPPDGPNGTKFFSVTLLTPLGKGETTTLEVLYILTHSLEPFPVEISQSESQLVYFRDSAILLSPYHVKQQTTFIKTPRSRVESFTVVEPTKRAGTELKYGPYDDHTPYSYSPVLVHFENNNPFAVVEELEREIEISHWGSIQVIERYRLTHAGARHKGVFSRVEYQTRSGASGVSSFKHLLAKLPPRVHSVYYRDEIGNISSSHLRKDFLKSELEFEPRYPLFGGWKSTFLIGYGLPLQDFLFESPDGKRYLNFTYGCPLSDTVVDKLIIKVVLPEGSKDPAAVIPFQVDQHLETKYSYLDIVGRTVVVLEKKNVVPEHNIPFQVYYNFNPIFMLAEPLMLASVFFLLFAASVAYLHVDLSIRKS</sequence>
<keyword evidence="2" id="KW-1185">Reference proteome</keyword>
<gene>
    <name evidence="1" type="ORF">MILVUS5_LOCUS1553</name>
</gene>
<dbReference type="Proteomes" id="UP001177021">
    <property type="component" value="Unassembled WGS sequence"/>
</dbReference>
<proteinExistence type="predicted"/>
<reference evidence="1" key="1">
    <citation type="submission" date="2023-10" db="EMBL/GenBank/DDBJ databases">
        <authorList>
            <person name="Rodriguez Cubillos JULIANA M."/>
            <person name="De Vega J."/>
        </authorList>
    </citation>
    <scope>NUCLEOTIDE SEQUENCE</scope>
</reference>
<comment type="caution">
    <text evidence="1">The sequence shown here is derived from an EMBL/GenBank/DDBJ whole genome shotgun (WGS) entry which is preliminary data.</text>
</comment>
<evidence type="ECO:0000313" key="2">
    <source>
        <dbReference type="Proteomes" id="UP001177021"/>
    </source>
</evidence>
<accession>A0ACB0ICJ0</accession>
<organism evidence="1 2">
    <name type="scientific">Trifolium pratense</name>
    <name type="common">Red clover</name>
    <dbReference type="NCBI Taxonomy" id="57577"/>
    <lineage>
        <taxon>Eukaryota</taxon>
        <taxon>Viridiplantae</taxon>
        <taxon>Streptophyta</taxon>
        <taxon>Embryophyta</taxon>
        <taxon>Tracheophyta</taxon>
        <taxon>Spermatophyta</taxon>
        <taxon>Magnoliopsida</taxon>
        <taxon>eudicotyledons</taxon>
        <taxon>Gunneridae</taxon>
        <taxon>Pentapetalae</taxon>
        <taxon>rosids</taxon>
        <taxon>fabids</taxon>
        <taxon>Fabales</taxon>
        <taxon>Fabaceae</taxon>
        <taxon>Papilionoideae</taxon>
        <taxon>50 kb inversion clade</taxon>
        <taxon>NPAAA clade</taxon>
        <taxon>Hologalegina</taxon>
        <taxon>IRL clade</taxon>
        <taxon>Trifolieae</taxon>
        <taxon>Trifolium</taxon>
    </lineage>
</organism>
<protein>
    <submittedName>
        <fullName evidence="1">Uncharacterized protein</fullName>
    </submittedName>
</protein>
<dbReference type="EMBL" id="CASHSV030000001">
    <property type="protein sequence ID" value="CAJ2629608.1"/>
    <property type="molecule type" value="Genomic_DNA"/>
</dbReference>